<dbReference type="KEGG" id="eli:ELI_10755"/>
<dbReference type="HOGENOM" id="CLU_2408758_0_0_5"/>
<reference evidence="2" key="1">
    <citation type="journal article" date="2009" name="J. Bacteriol.">
        <title>Complete genome sequence of Erythrobacter litoralis HTCC2594.</title>
        <authorList>
            <person name="Oh H.M."/>
            <person name="Giovannoni S.J."/>
            <person name="Ferriera S."/>
            <person name="Johnson J."/>
            <person name="Cho J.C."/>
        </authorList>
    </citation>
    <scope>NUCLEOTIDE SEQUENCE [LARGE SCALE GENOMIC DNA]</scope>
    <source>
        <strain evidence="2">HTCC2594</strain>
    </source>
</reference>
<dbReference type="AlphaFoldDB" id="Q2N7U8"/>
<dbReference type="Proteomes" id="UP000008808">
    <property type="component" value="Chromosome"/>
</dbReference>
<proteinExistence type="predicted"/>
<organism evidence="1 2">
    <name type="scientific">Erythrobacter litoralis (strain HTCC2594)</name>
    <dbReference type="NCBI Taxonomy" id="314225"/>
    <lineage>
        <taxon>Bacteria</taxon>
        <taxon>Pseudomonadati</taxon>
        <taxon>Pseudomonadota</taxon>
        <taxon>Alphaproteobacteria</taxon>
        <taxon>Sphingomonadales</taxon>
        <taxon>Erythrobacteraceae</taxon>
        <taxon>Erythrobacter/Porphyrobacter group</taxon>
        <taxon>Erythrobacter</taxon>
    </lineage>
</organism>
<dbReference type="STRING" id="314225.ELI_10755"/>
<evidence type="ECO:0000313" key="1">
    <source>
        <dbReference type="EMBL" id="ABC64243.1"/>
    </source>
</evidence>
<keyword evidence="2" id="KW-1185">Reference proteome</keyword>
<evidence type="ECO:0000313" key="2">
    <source>
        <dbReference type="Proteomes" id="UP000008808"/>
    </source>
</evidence>
<accession>Q2N7U8</accession>
<protein>
    <submittedName>
        <fullName evidence="1">Uncharacterized protein</fullName>
    </submittedName>
</protein>
<gene>
    <name evidence="1" type="ordered locus">ELI_10755</name>
</gene>
<dbReference type="EMBL" id="CP000157">
    <property type="protein sequence ID" value="ABC64243.1"/>
    <property type="molecule type" value="Genomic_DNA"/>
</dbReference>
<sequence>MDEIQDMRDAFGGLQIQGNYTFPAVHNGAAAKIDIFGVRAYAFNDDDIGAKVGQQHSAKRRRADARNFEYFEACKRTSFRHSGIPASETLAL</sequence>
<name>Q2N7U8_ERYLH</name>